<protein>
    <recommendedName>
        <fullName evidence="4">Secreted protein</fullName>
    </recommendedName>
</protein>
<keyword evidence="3" id="KW-1185">Reference proteome</keyword>
<comment type="caution">
    <text evidence="2">The sequence shown here is derived from an EMBL/GenBank/DDBJ whole genome shotgun (WGS) entry which is preliminary data.</text>
</comment>
<evidence type="ECO:0000256" key="1">
    <source>
        <dbReference type="SAM" id="MobiDB-lite"/>
    </source>
</evidence>
<gene>
    <name evidence="2" type="ORF">LX15_002112</name>
</gene>
<sequence length="122" mass="12624">MSRLFWFALGAAAGVMVTRKATETARQATPAGIAANVSDALRELAGAVGSFGAEVRAGMSERERELHTVVERRTGGPAGAVEGGWTPPAALPWAGSDLGQDRTARRSPARRSPGARARRAGG</sequence>
<name>A0ABT1HSB4_STRSD</name>
<dbReference type="Proteomes" id="UP001205311">
    <property type="component" value="Unassembled WGS sequence"/>
</dbReference>
<dbReference type="RefSeq" id="WP_253669337.1">
    <property type="nucleotide sequence ID" value="NZ_JAMTCP010000008.1"/>
</dbReference>
<organism evidence="2 3">
    <name type="scientific">Streptoalloteichus tenebrarius (strain ATCC 17920 / DSM 40477 / JCM 4838 / CBS 697.72 / NBRC 16177 / NCIMB 11028 / NRRL B-12390 / A12253. 1 / ISP 5477)</name>
    <name type="common">Streptomyces tenebrarius</name>
    <dbReference type="NCBI Taxonomy" id="1933"/>
    <lineage>
        <taxon>Bacteria</taxon>
        <taxon>Bacillati</taxon>
        <taxon>Actinomycetota</taxon>
        <taxon>Actinomycetes</taxon>
        <taxon>Pseudonocardiales</taxon>
        <taxon>Pseudonocardiaceae</taxon>
        <taxon>Streptoalloteichus</taxon>
    </lineage>
</organism>
<accession>A0ABT1HSB4</accession>
<evidence type="ECO:0000313" key="2">
    <source>
        <dbReference type="EMBL" id="MCP2258418.1"/>
    </source>
</evidence>
<dbReference type="EMBL" id="JAMTCP010000008">
    <property type="protein sequence ID" value="MCP2258418.1"/>
    <property type="molecule type" value="Genomic_DNA"/>
</dbReference>
<evidence type="ECO:0008006" key="4">
    <source>
        <dbReference type="Google" id="ProtNLM"/>
    </source>
</evidence>
<evidence type="ECO:0000313" key="3">
    <source>
        <dbReference type="Proteomes" id="UP001205311"/>
    </source>
</evidence>
<reference evidence="2 3" key="1">
    <citation type="submission" date="2022-06" db="EMBL/GenBank/DDBJ databases">
        <title>Genomic Encyclopedia of Archaeal and Bacterial Type Strains, Phase II (KMG-II): from individual species to whole genera.</title>
        <authorList>
            <person name="Goeker M."/>
        </authorList>
    </citation>
    <scope>NUCLEOTIDE SEQUENCE [LARGE SCALE GENOMIC DNA]</scope>
    <source>
        <strain evidence="2 3">DSM 40477</strain>
    </source>
</reference>
<feature type="region of interest" description="Disordered" evidence="1">
    <location>
        <begin position="73"/>
        <end position="122"/>
    </location>
</feature>
<proteinExistence type="predicted"/>